<keyword evidence="4" id="KW-1185">Reference proteome</keyword>
<dbReference type="PRINTS" id="PR00081">
    <property type="entry name" value="GDHRDH"/>
</dbReference>
<proteinExistence type="inferred from homology"/>
<organism evidence="3 4">
    <name type="scientific">Amycolatopsis thermoflava</name>
    <dbReference type="NCBI Taxonomy" id="84480"/>
    <lineage>
        <taxon>Bacteria</taxon>
        <taxon>Bacillati</taxon>
        <taxon>Actinomycetota</taxon>
        <taxon>Actinomycetes</taxon>
        <taxon>Pseudonocardiales</taxon>
        <taxon>Pseudonocardiaceae</taxon>
        <taxon>Amycolatopsis</taxon>
        <taxon>Amycolatopsis methanolica group</taxon>
    </lineage>
</organism>
<evidence type="ECO:0000256" key="1">
    <source>
        <dbReference type="ARBA" id="ARBA00006484"/>
    </source>
</evidence>
<dbReference type="FunFam" id="3.40.50.720:FF:000084">
    <property type="entry name" value="Short-chain dehydrogenase reductase"/>
    <property type="match status" value="1"/>
</dbReference>
<dbReference type="GeneID" id="301848077"/>
<dbReference type="PANTHER" id="PTHR42879:SF2">
    <property type="entry name" value="3-OXOACYL-[ACYL-CARRIER-PROTEIN] REDUCTASE FABG"/>
    <property type="match status" value="1"/>
</dbReference>
<evidence type="ECO:0000313" key="4">
    <source>
        <dbReference type="Proteomes" id="UP000274843"/>
    </source>
</evidence>
<dbReference type="PROSITE" id="PS00061">
    <property type="entry name" value="ADH_SHORT"/>
    <property type="match status" value="1"/>
</dbReference>
<protein>
    <submittedName>
        <fullName evidence="3">3-oxoacyl-[acyl-carrier protein] reductase</fullName>
    </submittedName>
</protein>
<evidence type="ECO:0000256" key="2">
    <source>
        <dbReference type="ARBA" id="ARBA00023002"/>
    </source>
</evidence>
<dbReference type="InterPro" id="IPR050259">
    <property type="entry name" value="SDR"/>
</dbReference>
<dbReference type="Gene3D" id="3.40.50.720">
    <property type="entry name" value="NAD(P)-binding Rossmann-like Domain"/>
    <property type="match status" value="1"/>
</dbReference>
<dbReference type="Proteomes" id="UP000274843">
    <property type="component" value="Unassembled WGS sequence"/>
</dbReference>
<sequence length="262" mass="27987">MNQNVLSMRGRVALVTGAGQGVGRAVALHFAAHDARAVVINDFYEDRAEKVAEEVRGQGVEALPLAFDVTDYAQVADAFARVQKEYGELHALVNNAGNAGPAGRAGFSDFWSEEPADWDRWLGTNLYGVFNCVRHGVPLMREHGTGRVVTVISDAGRQGEPGLEVYSAAKAGAAGFTRAVARSTGRFGITANAVSIGATRTPFVEDILNDEAAAKAQLKRYVIRRFGEPEDIANMILFLSSNASSWVTGQTIPVNGGYSVTL</sequence>
<dbReference type="InterPro" id="IPR036291">
    <property type="entry name" value="NAD(P)-bd_dom_sf"/>
</dbReference>
<dbReference type="GO" id="GO:0016491">
    <property type="term" value="F:oxidoreductase activity"/>
    <property type="evidence" value="ECO:0007669"/>
    <property type="project" value="UniProtKB-KW"/>
</dbReference>
<dbReference type="Pfam" id="PF13561">
    <property type="entry name" value="adh_short_C2"/>
    <property type="match status" value="1"/>
</dbReference>
<reference evidence="3 4" key="1">
    <citation type="submission" date="2018-11" db="EMBL/GenBank/DDBJ databases">
        <title>Sequencing the genomes of 1000 actinobacteria strains.</title>
        <authorList>
            <person name="Klenk H.-P."/>
        </authorList>
    </citation>
    <scope>NUCLEOTIDE SEQUENCE [LARGE SCALE GENOMIC DNA]</scope>
    <source>
        <strain evidence="3 4">DSM 44348</strain>
    </source>
</reference>
<dbReference type="PANTHER" id="PTHR42879">
    <property type="entry name" value="3-OXOACYL-(ACYL-CARRIER-PROTEIN) REDUCTASE"/>
    <property type="match status" value="1"/>
</dbReference>
<gene>
    <name evidence="3" type="ORF">EDD35_6831</name>
</gene>
<dbReference type="PRINTS" id="PR00080">
    <property type="entry name" value="SDRFAMILY"/>
</dbReference>
<dbReference type="AlphaFoldDB" id="A0A3N2H7U4"/>
<keyword evidence="2" id="KW-0560">Oxidoreductase</keyword>
<evidence type="ECO:0000313" key="3">
    <source>
        <dbReference type="EMBL" id="ROS44390.1"/>
    </source>
</evidence>
<dbReference type="InterPro" id="IPR020904">
    <property type="entry name" value="Sc_DH/Rdtase_CS"/>
</dbReference>
<dbReference type="InterPro" id="IPR002347">
    <property type="entry name" value="SDR_fam"/>
</dbReference>
<dbReference type="GO" id="GO:0032787">
    <property type="term" value="P:monocarboxylic acid metabolic process"/>
    <property type="evidence" value="ECO:0007669"/>
    <property type="project" value="UniProtKB-ARBA"/>
</dbReference>
<comment type="caution">
    <text evidence="3">The sequence shown here is derived from an EMBL/GenBank/DDBJ whole genome shotgun (WGS) entry which is preliminary data.</text>
</comment>
<dbReference type="EMBL" id="RKHY01000001">
    <property type="protein sequence ID" value="ROS44390.1"/>
    <property type="molecule type" value="Genomic_DNA"/>
</dbReference>
<accession>A0A3N2H7U4</accession>
<comment type="similarity">
    <text evidence="1">Belongs to the short-chain dehydrogenases/reductases (SDR) family.</text>
</comment>
<dbReference type="RefSeq" id="WP_123687338.1">
    <property type="nucleotide sequence ID" value="NZ_RKHY01000001.1"/>
</dbReference>
<dbReference type="CDD" id="cd05233">
    <property type="entry name" value="SDR_c"/>
    <property type="match status" value="1"/>
</dbReference>
<dbReference type="SUPFAM" id="SSF51735">
    <property type="entry name" value="NAD(P)-binding Rossmann-fold domains"/>
    <property type="match status" value="1"/>
</dbReference>
<name>A0A3N2H7U4_9PSEU</name>